<dbReference type="GO" id="GO:0016051">
    <property type="term" value="P:carbohydrate biosynthetic process"/>
    <property type="evidence" value="ECO:0007669"/>
    <property type="project" value="InterPro"/>
</dbReference>
<evidence type="ECO:0000313" key="2">
    <source>
        <dbReference type="EMBL" id="SVC07478.1"/>
    </source>
</evidence>
<organism evidence="2">
    <name type="scientific">marine metagenome</name>
    <dbReference type="NCBI Taxonomy" id="408172"/>
    <lineage>
        <taxon>unclassified sequences</taxon>
        <taxon>metagenomes</taxon>
        <taxon>ecological metagenomes</taxon>
    </lineage>
</organism>
<accession>A0A382J6S2</accession>
<dbReference type="InterPro" id="IPR013785">
    <property type="entry name" value="Aldolase_TIM"/>
</dbReference>
<dbReference type="Gene3D" id="3.90.1210.10">
    <property type="entry name" value="Antifreeze-like/N-acetylneuraminic acid synthase C-terminal domain"/>
    <property type="match status" value="1"/>
</dbReference>
<sequence length="110" mass="12520">MNNNMTGFDHKMSLNPKDFITMIRDIRNIEKIKGNGEKNVSETEWITRYKYHVSMASSQYIPLGVELTADMVVYRNPGTGIPSKNAHKIIGKKALQDISADELLSLEMFE</sequence>
<dbReference type="InterPro" id="IPR013974">
    <property type="entry name" value="SAF"/>
</dbReference>
<dbReference type="InterPro" id="IPR051690">
    <property type="entry name" value="PseI-like"/>
</dbReference>
<dbReference type="InterPro" id="IPR057736">
    <property type="entry name" value="SAF_PseI/NeuA/NeuB"/>
</dbReference>
<evidence type="ECO:0000259" key="1">
    <source>
        <dbReference type="PROSITE" id="PS50844"/>
    </source>
</evidence>
<feature type="domain" description="AFP-like" evidence="1">
    <location>
        <begin position="54"/>
        <end position="110"/>
    </location>
</feature>
<dbReference type="Pfam" id="PF03102">
    <property type="entry name" value="NeuB"/>
    <property type="match status" value="1"/>
</dbReference>
<dbReference type="InterPro" id="IPR006190">
    <property type="entry name" value="SAF_AFP_Neu5Ac"/>
</dbReference>
<dbReference type="SMART" id="SM00858">
    <property type="entry name" value="SAF"/>
    <property type="match status" value="1"/>
</dbReference>
<reference evidence="2" key="1">
    <citation type="submission" date="2018-05" db="EMBL/GenBank/DDBJ databases">
        <authorList>
            <person name="Lanie J.A."/>
            <person name="Ng W.-L."/>
            <person name="Kazmierczak K.M."/>
            <person name="Andrzejewski T.M."/>
            <person name="Davidsen T.M."/>
            <person name="Wayne K.J."/>
            <person name="Tettelin H."/>
            <person name="Glass J.I."/>
            <person name="Rusch D."/>
            <person name="Podicherti R."/>
            <person name="Tsui H.-C.T."/>
            <person name="Winkler M.E."/>
        </authorList>
    </citation>
    <scope>NUCLEOTIDE SEQUENCE</scope>
</reference>
<dbReference type="Gene3D" id="3.20.20.70">
    <property type="entry name" value="Aldolase class I"/>
    <property type="match status" value="1"/>
</dbReference>
<dbReference type="PROSITE" id="PS50844">
    <property type="entry name" value="AFP_LIKE"/>
    <property type="match status" value="1"/>
</dbReference>
<dbReference type="SUPFAM" id="SSF51269">
    <property type="entry name" value="AFP III-like domain"/>
    <property type="match status" value="1"/>
</dbReference>
<dbReference type="InterPro" id="IPR013132">
    <property type="entry name" value="PseI/NeuA/B-like_N"/>
</dbReference>
<dbReference type="EMBL" id="UINC01072087">
    <property type="protein sequence ID" value="SVC07478.1"/>
    <property type="molecule type" value="Genomic_DNA"/>
</dbReference>
<protein>
    <recommendedName>
        <fullName evidence="1">AFP-like domain-containing protein</fullName>
    </recommendedName>
</protein>
<dbReference type="PANTHER" id="PTHR42966:SF1">
    <property type="entry name" value="SIALIC ACID SYNTHASE"/>
    <property type="match status" value="1"/>
</dbReference>
<dbReference type="CDD" id="cd11615">
    <property type="entry name" value="SAF_NeuB_like"/>
    <property type="match status" value="1"/>
</dbReference>
<dbReference type="SUPFAM" id="SSF51569">
    <property type="entry name" value="Aldolase"/>
    <property type="match status" value="1"/>
</dbReference>
<dbReference type="Pfam" id="PF08666">
    <property type="entry name" value="SAF"/>
    <property type="match status" value="1"/>
</dbReference>
<dbReference type="InterPro" id="IPR036732">
    <property type="entry name" value="AFP_Neu5c_C_sf"/>
</dbReference>
<dbReference type="AlphaFoldDB" id="A0A382J6S2"/>
<gene>
    <name evidence="2" type="ORF">METZ01_LOCUS260332</name>
</gene>
<name>A0A382J6S2_9ZZZZ</name>
<proteinExistence type="predicted"/>
<dbReference type="GO" id="GO:0047444">
    <property type="term" value="F:N-acylneuraminate-9-phosphate synthase activity"/>
    <property type="evidence" value="ECO:0007669"/>
    <property type="project" value="TreeGrafter"/>
</dbReference>
<dbReference type="PANTHER" id="PTHR42966">
    <property type="entry name" value="N-ACETYLNEURAMINATE SYNTHASE"/>
    <property type="match status" value="1"/>
</dbReference>